<reference evidence="1" key="2">
    <citation type="journal article" date="2015" name="Fish Shellfish Immunol.">
        <title>Early steps in the European eel (Anguilla anguilla)-Vibrio vulnificus interaction in the gills: Role of the RtxA13 toxin.</title>
        <authorList>
            <person name="Callol A."/>
            <person name="Pajuelo D."/>
            <person name="Ebbesson L."/>
            <person name="Teles M."/>
            <person name="MacKenzie S."/>
            <person name="Amaro C."/>
        </authorList>
    </citation>
    <scope>NUCLEOTIDE SEQUENCE</scope>
</reference>
<accession>A0A0E9WGH9</accession>
<sequence>MDHLPMCPSKLGYFMDLCAITFSWERCLMNPGITEFFKLAVLSPTWQFFPTAT</sequence>
<dbReference type="AlphaFoldDB" id="A0A0E9WGH9"/>
<protein>
    <submittedName>
        <fullName evidence="1">Uncharacterized protein</fullName>
    </submittedName>
</protein>
<reference evidence="1" key="1">
    <citation type="submission" date="2014-11" db="EMBL/GenBank/DDBJ databases">
        <authorList>
            <person name="Amaro Gonzalez C."/>
        </authorList>
    </citation>
    <scope>NUCLEOTIDE SEQUENCE</scope>
</reference>
<proteinExistence type="predicted"/>
<name>A0A0E9WGH9_ANGAN</name>
<evidence type="ECO:0000313" key="1">
    <source>
        <dbReference type="EMBL" id="JAH88588.1"/>
    </source>
</evidence>
<dbReference type="EMBL" id="GBXM01019989">
    <property type="protein sequence ID" value="JAH88588.1"/>
    <property type="molecule type" value="Transcribed_RNA"/>
</dbReference>
<organism evidence="1">
    <name type="scientific">Anguilla anguilla</name>
    <name type="common">European freshwater eel</name>
    <name type="synonym">Muraena anguilla</name>
    <dbReference type="NCBI Taxonomy" id="7936"/>
    <lineage>
        <taxon>Eukaryota</taxon>
        <taxon>Metazoa</taxon>
        <taxon>Chordata</taxon>
        <taxon>Craniata</taxon>
        <taxon>Vertebrata</taxon>
        <taxon>Euteleostomi</taxon>
        <taxon>Actinopterygii</taxon>
        <taxon>Neopterygii</taxon>
        <taxon>Teleostei</taxon>
        <taxon>Anguilliformes</taxon>
        <taxon>Anguillidae</taxon>
        <taxon>Anguilla</taxon>
    </lineage>
</organism>